<dbReference type="Pfam" id="PF01008">
    <property type="entry name" value="IF-2B"/>
    <property type="match status" value="1"/>
</dbReference>
<dbReference type="Gene3D" id="3.40.50.10470">
    <property type="entry name" value="Translation initiation factor eif-2b, domain 2"/>
    <property type="match status" value="1"/>
</dbReference>
<dbReference type="HAMAP" id="MF_01678">
    <property type="entry name" value="Salvage_MtnA"/>
    <property type="match status" value="1"/>
</dbReference>
<feature type="binding site" evidence="2">
    <location>
        <begin position="230"/>
        <end position="231"/>
    </location>
    <ligand>
        <name>substrate</name>
    </ligand>
</feature>
<dbReference type="PANTHER" id="PTHR43475:SF1">
    <property type="entry name" value="METHYLTHIORIBOSE-1-PHOSPHATE ISOMERASE"/>
    <property type="match status" value="1"/>
</dbReference>
<evidence type="ECO:0000256" key="2">
    <source>
        <dbReference type="HAMAP-Rule" id="MF_01678"/>
    </source>
</evidence>
<keyword evidence="2" id="KW-0486">Methionine biosynthesis</keyword>
<gene>
    <name evidence="2" type="primary">mtnA</name>
    <name evidence="3" type="ORF">SAMN06275492_10123</name>
</gene>
<evidence type="ECO:0000313" key="3">
    <source>
        <dbReference type="EMBL" id="SMG08313.1"/>
    </source>
</evidence>
<dbReference type="FunFam" id="3.40.50.10470:FF:000006">
    <property type="entry name" value="Methylthioribose-1-phosphate isomerase"/>
    <property type="match status" value="1"/>
</dbReference>
<dbReference type="FunFam" id="1.20.120.420:FF:000003">
    <property type="entry name" value="Methylthioribose-1-phosphate isomerase"/>
    <property type="match status" value="1"/>
</dbReference>
<dbReference type="SUPFAM" id="SSF100950">
    <property type="entry name" value="NagB/RpiA/CoA transferase-like"/>
    <property type="match status" value="1"/>
</dbReference>
<dbReference type="InterPro" id="IPR011559">
    <property type="entry name" value="Initiation_fac_2B_a/b/d"/>
</dbReference>
<dbReference type="OrthoDB" id="9803436at2"/>
<feature type="binding site" evidence="2">
    <location>
        <begin position="46"/>
        <end position="48"/>
    </location>
    <ligand>
        <name>substrate</name>
    </ligand>
</feature>
<dbReference type="PANTHER" id="PTHR43475">
    <property type="entry name" value="METHYLTHIORIBOSE-1-PHOSPHATE ISOMERASE"/>
    <property type="match status" value="1"/>
</dbReference>
<name>A0A1X7I3M3_9BACT</name>
<evidence type="ECO:0000313" key="4">
    <source>
        <dbReference type="Proteomes" id="UP000193355"/>
    </source>
</evidence>
<dbReference type="GO" id="GO:0019509">
    <property type="term" value="P:L-methionine salvage from methylthioadenosine"/>
    <property type="evidence" value="ECO:0007669"/>
    <property type="project" value="UniProtKB-UniRule"/>
</dbReference>
<feature type="active site" description="Proton donor" evidence="2">
    <location>
        <position position="220"/>
    </location>
</feature>
<reference evidence="4" key="1">
    <citation type="submission" date="2017-04" db="EMBL/GenBank/DDBJ databases">
        <authorList>
            <person name="Varghese N."/>
            <person name="Submissions S."/>
        </authorList>
    </citation>
    <scope>NUCLEOTIDE SEQUENCE [LARGE SCALE GENOMIC DNA]</scope>
    <source>
        <strain evidence="4">USBA 82</strain>
    </source>
</reference>
<dbReference type="UniPathway" id="UPA00904">
    <property type="reaction ID" value="UER00874"/>
</dbReference>
<dbReference type="NCBIfam" id="NF004326">
    <property type="entry name" value="PRK05720.1"/>
    <property type="match status" value="1"/>
</dbReference>
<feature type="binding site" evidence="2">
    <location>
        <position position="179"/>
    </location>
    <ligand>
        <name>substrate</name>
    </ligand>
</feature>
<dbReference type="GO" id="GO:0046523">
    <property type="term" value="F:S-methyl-5-thioribose-1-phosphate isomerase activity"/>
    <property type="evidence" value="ECO:0007669"/>
    <property type="project" value="UniProtKB-UniRule"/>
</dbReference>
<dbReference type="InterPro" id="IPR042529">
    <property type="entry name" value="IF_2B-like_C"/>
</dbReference>
<feature type="site" description="Transition state stabilizer" evidence="2">
    <location>
        <position position="140"/>
    </location>
</feature>
<dbReference type="NCBIfam" id="TIGR00524">
    <property type="entry name" value="eIF-2B_rel"/>
    <property type="match status" value="1"/>
</dbReference>
<evidence type="ECO:0000256" key="1">
    <source>
        <dbReference type="ARBA" id="ARBA00023235"/>
    </source>
</evidence>
<accession>A0A1X7I3M3</accession>
<protein>
    <recommendedName>
        <fullName evidence="2">Methylthioribose-1-phosphate isomerase</fullName>
        <shortName evidence="2">M1Pi</shortName>
        <shortName evidence="2">MTR-1-P isomerase</shortName>
        <ecNumber evidence="2">5.3.1.23</ecNumber>
    </recommendedName>
    <alternativeName>
        <fullName evidence="2">S-methyl-5-thioribose-1-phosphate isomerase</fullName>
    </alternativeName>
</protein>
<comment type="function">
    <text evidence="2">Catalyzes the interconversion of methylthioribose-1-phosphate (MTR-1-P) into methylthioribulose-1-phosphate (MTRu-1-P).</text>
</comment>
<dbReference type="RefSeq" id="WP_085543329.1">
    <property type="nucleotide sequence ID" value="NZ_FXBB01000001.1"/>
</dbReference>
<organism evidence="3 4">
    <name type="scientific">Dethiosulfovibrio salsuginis</name>
    <dbReference type="NCBI Taxonomy" id="561720"/>
    <lineage>
        <taxon>Bacteria</taxon>
        <taxon>Thermotogati</taxon>
        <taxon>Synergistota</taxon>
        <taxon>Synergistia</taxon>
        <taxon>Synergistales</taxon>
        <taxon>Dethiosulfovibrionaceae</taxon>
        <taxon>Dethiosulfovibrio</taxon>
    </lineage>
</organism>
<dbReference type="AlphaFoldDB" id="A0A1X7I3M3"/>
<proteinExistence type="inferred from homology"/>
<comment type="similarity">
    <text evidence="2">Belongs to the EIF-2B alpha/beta/delta subunits family. MtnA subfamily.</text>
</comment>
<sequence>MVPETFKWLDGELVLLDQRAIPWETCFVTCKTYEDVAKAISSMVVRGAPAIGVAAAYGMALASLAGEDMKRARETLLSSRPTAVNLRWALERMDSVIDRSPDDIIAMAQRLHREDLEINRAIGDNGEALVSDGSVILTHCNAGAIATAGWGTALGVIRSCRERGKSVKVYADETRPRLQGGLLTSWELMEDGFDVTVISDGMAAWLMKKVSVDCVIVGADRIAANGDTANKIGTYGLSLAAKAHGVPFYVAAPLSTFDLSLSSGDGIPIEERDGDEVRAPYGKRLLPEDVEVWNPAFDVTPGENVTAIITEVGVLRPPYGVSIAKAIKEI</sequence>
<dbReference type="NCBIfam" id="TIGR00512">
    <property type="entry name" value="salvage_mtnA"/>
    <property type="match status" value="1"/>
</dbReference>
<dbReference type="InterPro" id="IPR027363">
    <property type="entry name" value="M1Pi_N"/>
</dbReference>
<dbReference type="STRING" id="561720.SAMN06275492_10123"/>
<dbReference type="EMBL" id="FXBB01000001">
    <property type="protein sequence ID" value="SMG08313.1"/>
    <property type="molecule type" value="Genomic_DNA"/>
</dbReference>
<keyword evidence="4" id="KW-1185">Reference proteome</keyword>
<comment type="catalytic activity">
    <reaction evidence="2">
        <text>5-(methylsulfanyl)-alpha-D-ribose 1-phosphate = 5-(methylsulfanyl)-D-ribulose 1-phosphate</text>
        <dbReference type="Rhea" id="RHEA:19989"/>
        <dbReference type="ChEBI" id="CHEBI:58533"/>
        <dbReference type="ChEBI" id="CHEBI:58548"/>
        <dbReference type="EC" id="5.3.1.23"/>
    </reaction>
</comment>
<dbReference type="InterPro" id="IPR037171">
    <property type="entry name" value="NagB/RpiA_transferase-like"/>
</dbReference>
<keyword evidence="1 2" id="KW-0413">Isomerase</keyword>
<feature type="binding site" evidence="2">
    <location>
        <position position="80"/>
    </location>
    <ligand>
        <name>substrate</name>
    </ligand>
</feature>
<dbReference type="InterPro" id="IPR000649">
    <property type="entry name" value="IF-2B-related"/>
</dbReference>
<dbReference type="InterPro" id="IPR005251">
    <property type="entry name" value="IF-M1Pi"/>
</dbReference>
<comment type="pathway">
    <text evidence="2">Amino-acid biosynthesis; L-methionine biosynthesis via salvage pathway; L-methionine from S-methyl-5-thio-alpha-D-ribose 1-phosphate: step 1/6.</text>
</comment>
<keyword evidence="2" id="KW-0028">Amino-acid biosynthesis</keyword>
<dbReference type="Gene3D" id="1.20.120.420">
    <property type="entry name" value="translation initiation factor eif-2b, domain 1"/>
    <property type="match status" value="1"/>
</dbReference>
<dbReference type="EC" id="5.3.1.23" evidence="2"/>
<dbReference type="Proteomes" id="UP000193355">
    <property type="component" value="Unassembled WGS sequence"/>
</dbReference>